<evidence type="ECO:0000256" key="1">
    <source>
        <dbReference type="SAM" id="MobiDB-lite"/>
    </source>
</evidence>
<protein>
    <submittedName>
        <fullName evidence="2">Uncharacterized protein</fullName>
    </submittedName>
</protein>
<reference evidence="2" key="1">
    <citation type="submission" date="2023-11" db="EMBL/GenBank/DDBJ databases">
        <authorList>
            <person name="Alioto T."/>
            <person name="Alioto T."/>
            <person name="Gomez Garrido J."/>
        </authorList>
    </citation>
    <scope>NUCLEOTIDE SEQUENCE</scope>
</reference>
<proteinExistence type="predicted"/>
<gene>
    <name evidence="2" type="ORF">LECACI_7A009728</name>
</gene>
<dbReference type="EMBL" id="CAVMBE010000124">
    <property type="protein sequence ID" value="CAK4034570.1"/>
    <property type="molecule type" value="Genomic_DNA"/>
</dbReference>
<dbReference type="Proteomes" id="UP001296104">
    <property type="component" value="Unassembled WGS sequence"/>
</dbReference>
<evidence type="ECO:0000313" key="2">
    <source>
        <dbReference type="EMBL" id="CAK4034570.1"/>
    </source>
</evidence>
<comment type="caution">
    <text evidence="2">The sequence shown here is derived from an EMBL/GenBank/DDBJ whole genome shotgun (WGS) entry which is preliminary data.</text>
</comment>
<sequence>MSTAALYDAASPLERTSNELPDPYNEHVFHELESRAQSIPAPHHGLQGRRGHLQHGVPVERTAGGTGRGCTDGLRESEEKLGSASSKTPRKRKKDRYSGRVIAPCKPSDAGAITTALPARPVQCLFRGPSPTKTAPYGRHPPLSIGSFGCIANGYTWMEWSAPRMIRMSSSSGENAEQARCIYRPALKTEGPCLSRSYLVPKAAERTVRLTWKA</sequence>
<dbReference type="AlphaFoldDB" id="A0AAI9EFT3"/>
<keyword evidence="3" id="KW-1185">Reference proteome</keyword>
<name>A0AAI9EFT3_9PEZI</name>
<evidence type="ECO:0000313" key="3">
    <source>
        <dbReference type="Proteomes" id="UP001296104"/>
    </source>
</evidence>
<organism evidence="2 3">
    <name type="scientific">Lecanosticta acicola</name>
    <dbReference type="NCBI Taxonomy" id="111012"/>
    <lineage>
        <taxon>Eukaryota</taxon>
        <taxon>Fungi</taxon>
        <taxon>Dikarya</taxon>
        <taxon>Ascomycota</taxon>
        <taxon>Pezizomycotina</taxon>
        <taxon>Dothideomycetes</taxon>
        <taxon>Dothideomycetidae</taxon>
        <taxon>Mycosphaerellales</taxon>
        <taxon>Mycosphaerellaceae</taxon>
        <taxon>Lecanosticta</taxon>
    </lineage>
</organism>
<feature type="region of interest" description="Disordered" evidence="1">
    <location>
        <begin position="37"/>
        <end position="98"/>
    </location>
</feature>
<feature type="region of interest" description="Disordered" evidence="1">
    <location>
        <begin position="1"/>
        <end position="24"/>
    </location>
</feature>
<accession>A0AAI9EFT3</accession>